<proteinExistence type="predicted"/>
<keyword evidence="1" id="KW-0812">Transmembrane</keyword>
<dbReference type="EMBL" id="KY684105">
    <property type="protein sequence ID" value="ARF11019.1"/>
    <property type="molecule type" value="Genomic_DNA"/>
</dbReference>
<sequence>MNNTNPFSLTRFLKPYSQDRNSKVRCIKNASYTFSMITSIFSSVYLLDSNSQNKPLVSIMIVSCLILNTYFRPKNIGAWTIGSVIGVLISKFFRKSI</sequence>
<gene>
    <name evidence="2" type="ORF">Hokovirus_3_292</name>
</gene>
<feature type="transmembrane region" description="Helical" evidence="1">
    <location>
        <begin position="30"/>
        <end position="47"/>
    </location>
</feature>
<feature type="transmembrane region" description="Helical" evidence="1">
    <location>
        <begin position="76"/>
        <end position="93"/>
    </location>
</feature>
<organism evidence="2">
    <name type="scientific">Hokovirus HKV1</name>
    <dbReference type="NCBI Taxonomy" id="1977638"/>
    <lineage>
        <taxon>Viruses</taxon>
        <taxon>Varidnaviria</taxon>
        <taxon>Bamfordvirae</taxon>
        <taxon>Nucleocytoviricota</taxon>
        <taxon>Megaviricetes</taxon>
        <taxon>Imitervirales</taxon>
        <taxon>Mimiviridae</taxon>
        <taxon>Klosneuvirinae</taxon>
        <taxon>Hokovirus</taxon>
    </lineage>
</organism>
<name>A0A1V0SH16_9VIRU</name>
<keyword evidence="1" id="KW-1133">Transmembrane helix</keyword>
<evidence type="ECO:0000256" key="1">
    <source>
        <dbReference type="SAM" id="Phobius"/>
    </source>
</evidence>
<reference evidence="2" key="1">
    <citation type="journal article" date="2017" name="Science">
        <title>Giant viruses with an expanded complement of translation system components.</title>
        <authorList>
            <person name="Schulz F."/>
            <person name="Yutin N."/>
            <person name="Ivanova N.N."/>
            <person name="Ortega D.R."/>
            <person name="Lee T.K."/>
            <person name="Vierheilig J."/>
            <person name="Daims H."/>
            <person name="Horn M."/>
            <person name="Wagner M."/>
            <person name="Jensen G.J."/>
            <person name="Kyrpides N.C."/>
            <person name="Koonin E.V."/>
            <person name="Woyke T."/>
        </authorList>
    </citation>
    <scope>NUCLEOTIDE SEQUENCE</scope>
    <source>
        <strain evidence="2">HKV1</strain>
    </source>
</reference>
<evidence type="ECO:0000313" key="2">
    <source>
        <dbReference type="EMBL" id="ARF11019.1"/>
    </source>
</evidence>
<protein>
    <submittedName>
        <fullName evidence="2">Uncharacterized protein</fullName>
    </submittedName>
</protein>
<keyword evidence="1" id="KW-0472">Membrane</keyword>
<accession>A0A1V0SH16</accession>